<protein>
    <recommendedName>
        <fullName evidence="3">2'-5' RNA ligase</fullName>
    </recommendedName>
</protein>
<name>A0A0G0LHL8_9BACT</name>
<dbReference type="InterPro" id="IPR009389">
    <property type="entry name" value="DUF1045"/>
</dbReference>
<evidence type="ECO:0008006" key="3">
    <source>
        <dbReference type="Google" id="ProtNLM"/>
    </source>
</evidence>
<dbReference type="Proteomes" id="UP000034774">
    <property type="component" value="Unassembled WGS sequence"/>
</dbReference>
<comment type="caution">
    <text evidence="1">The sequence shown here is derived from an EMBL/GenBank/DDBJ whole genome shotgun (WGS) entry which is preliminary data.</text>
</comment>
<evidence type="ECO:0000313" key="1">
    <source>
        <dbReference type="EMBL" id="KKQ91373.1"/>
    </source>
</evidence>
<dbReference type="EMBL" id="LBVU01000010">
    <property type="protein sequence ID" value="KKQ91373.1"/>
    <property type="molecule type" value="Genomic_DNA"/>
</dbReference>
<organism evidence="1 2">
    <name type="scientific">Candidatus Woesebacteria bacterium GW2011_GWB1_39_10</name>
    <dbReference type="NCBI Taxonomy" id="1618572"/>
    <lineage>
        <taxon>Bacteria</taxon>
        <taxon>Candidatus Woeseibacteriota</taxon>
    </lineage>
</organism>
<accession>A0A0G0LHL8</accession>
<dbReference type="AlphaFoldDB" id="A0A0G0LHL8"/>
<evidence type="ECO:0000313" key="2">
    <source>
        <dbReference type="Proteomes" id="UP000034774"/>
    </source>
</evidence>
<proteinExistence type="predicted"/>
<reference evidence="1 2" key="1">
    <citation type="journal article" date="2015" name="Nature">
        <title>rRNA introns, odd ribosomes, and small enigmatic genomes across a large radiation of phyla.</title>
        <authorList>
            <person name="Brown C.T."/>
            <person name="Hug L.A."/>
            <person name="Thomas B.C."/>
            <person name="Sharon I."/>
            <person name="Castelle C.J."/>
            <person name="Singh A."/>
            <person name="Wilkins M.J."/>
            <person name="Williams K.H."/>
            <person name="Banfield J.F."/>
        </authorList>
    </citation>
    <scope>NUCLEOTIDE SEQUENCE [LARGE SCALE GENOMIC DNA]</scope>
</reference>
<dbReference type="Pfam" id="PF06299">
    <property type="entry name" value="DUF1045"/>
    <property type="match status" value="1"/>
</dbReference>
<dbReference type="STRING" id="1618572.UT17_C0010G0007"/>
<sequence>MFKFGIYYIPKEGKFYNLGSKLVGYDIRNEKLTTPLDNFKDAWNENAREYGFHLTLTDAVYINEDKLKEIENTLSMTLELFSKANKYLLEVENKPVTFWKKGGDQAALKFKLNSSVMMLHCVLASLLQTKGNGSSYSDITSKNTREFTLDMNRKIKRFWSPYVLDEFRPHFTLINPYNGQDYKKIEDNLNKIFKGIKSINIESLCLVTQNGPGQPFKIYREFNL</sequence>
<dbReference type="Gene3D" id="3.90.1140.10">
    <property type="entry name" value="Cyclic phosphodiesterase"/>
    <property type="match status" value="1"/>
</dbReference>
<gene>
    <name evidence="1" type="ORF">UT17_C0010G0007</name>
</gene>